<protein>
    <submittedName>
        <fullName evidence="2">Uncharacterized protein</fullName>
    </submittedName>
</protein>
<reference evidence="2 3" key="1">
    <citation type="journal article" date="2023" name="Plants (Basel)">
        <title>Bridging the Gap: Combining Genomics and Transcriptomics Approaches to Understand Stylosanthes scabra, an Orphan Legume from the Brazilian Caatinga.</title>
        <authorList>
            <person name="Ferreira-Neto J.R.C."/>
            <person name="da Silva M.D."/>
            <person name="Binneck E."/>
            <person name="de Melo N.F."/>
            <person name="da Silva R.H."/>
            <person name="de Melo A.L.T.M."/>
            <person name="Pandolfi V."/>
            <person name="Bustamante F.O."/>
            <person name="Brasileiro-Vidal A.C."/>
            <person name="Benko-Iseppon A.M."/>
        </authorList>
    </citation>
    <scope>NUCLEOTIDE SEQUENCE [LARGE SCALE GENOMIC DNA]</scope>
    <source>
        <tissue evidence="2">Leaves</tissue>
    </source>
</reference>
<accession>A0ABU6X1M8</accession>
<feature type="region of interest" description="Disordered" evidence="1">
    <location>
        <begin position="44"/>
        <end position="83"/>
    </location>
</feature>
<feature type="non-terminal residue" evidence="2">
    <location>
        <position position="83"/>
    </location>
</feature>
<feature type="non-terminal residue" evidence="2">
    <location>
        <position position="1"/>
    </location>
</feature>
<proteinExistence type="predicted"/>
<evidence type="ECO:0000313" key="2">
    <source>
        <dbReference type="EMBL" id="MED6191155.1"/>
    </source>
</evidence>
<dbReference type="Proteomes" id="UP001341840">
    <property type="component" value="Unassembled WGS sequence"/>
</dbReference>
<organism evidence="2 3">
    <name type="scientific">Stylosanthes scabra</name>
    <dbReference type="NCBI Taxonomy" id="79078"/>
    <lineage>
        <taxon>Eukaryota</taxon>
        <taxon>Viridiplantae</taxon>
        <taxon>Streptophyta</taxon>
        <taxon>Embryophyta</taxon>
        <taxon>Tracheophyta</taxon>
        <taxon>Spermatophyta</taxon>
        <taxon>Magnoliopsida</taxon>
        <taxon>eudicotyledons</taxon>
        <taxon>Gunneridae</taxon>
        <taxon>Pentapetalae</taxon>
        <taxon>rosids</taxon>
        <taxon>fabids</taxon>
        <taxon>Fabales</taxon>
        <taxon>Fabaceae</taxon>
        <taxon>Papilionoideae</taxon>
        <taxon>50 kb inversion clade</taxon>
        <taxon>dalbergioids sensu lato</taxon>
        <taxon>Dalbergieae</taxon>
        <taxon>Pterocarpus clade</taxon>
        <taxon>Stylosanthes</taxon>
    </lineage>
</organism>
<evidence type="ECO:0000256" key="1">
    <source>
        <dbReference type="SAM" id="MobiDB-lite"/>
    </source>
</evidence>
<dbReference type="EMBL" id="JASCZI010190385">
    <property type="protein sequence ID" value="MED6191155.1"/>
    <property type="molecule type" value="Genomic_DNA"/>
</dbReference>
<name>A0ABU6X1M8_9FABA</name>
<feature type="compositionally biased region" description="Polar residues" evidence="1">
    <location>
        <begin position="74"/>
        <end position="83"/>
    </location>
</feature>
<gene>
    <name evidence="2" type="ORF">PIB30_113405</name>
</gene>
<comment type="caution">
    <text evidence="2">The sequence shown here is derived from an EMBL/GenBank/DDBJ whole genome shotgun (WGS) entry which is preliminary data.</text>
</comment>
<keyword evidence="3" id="KW-1185">Reference proteome</keyword>
<evidence type="ECO:0000313" key="3">
    <source>
        <dbReference type="Proteomes" id="UP001341840"/>
    </source>
</evidence>
<sequence>ASNENEDLKKTNNELQKENEIDRLNASLAKFNQSSKNLDKILSNQKHAKDREGIGYDVNKASSSKNKKVKETIRQPQANKANK</sequence>